<comment type="caution">
    <text evidence="1">The sequence shown here is derived from an EMBL/GenBank/DDBJ whole genome shotgun (WGS) entry which is preliminary data.</text>
</comment>
<evidence type="ECO:0000313" key="2">
    <source>
        <dbReference type="Proteomes" id="UP001066276"/>
    </source>
</evidence>
<proteinExistence type="predicted"/>
<dbReference type="PANTHER" id="PTHR19446">
    <property type="entry name" value="REVERSE TRANSCRIPTASES"/>
    <property type="match status" value="1"/>
</dbReference>
<gene>
    <name evidence="1" type="ORF">NDU88_008167</name>
</gene>
<name>A0AAV7VU99_PLEWA</name>
<dbReference type="AlphaFoldDB" id="A0AAV7VU99"/>
<evidence type="ECO:0000313" key="1">
    <source>
        <dbReference type="EMBL" id="KAJ1204389.1"/>
    </source>
</evidence>
<protein>
    <submittedName>
        <fullName evidence="1">Uncharacterized protein</fullName>
    </submittedName>
</protein>
<sequence length="227" mass="25278">MGKYATASIYGEDERPGAVLANLACPNREKDTIMVVQADDSSEITDPEHIANRFCEYYEALYTSKIAPNREALLEYLLHIEFLRLTAADRESLIAPLSLEEMSRAMGDMVEGKAPGPDGLTVRFYKAFKDILFPHLRAVYAEMAILADWLAILLPNSIKPEQSGFIPGCSLTVNLCTGFGAIQNVNPETKAVADEAKAFDSVEWHFLMAVLQRLGVWDVYLQLETKL</sequence>
<dbReference type="EMBL" id="JANPWB010000003">
    <property type="protein sequence ID" value="KAJ1204389.1"/>
    <property type="molecule type" value="Genomic_DNA"/>
</dbReference>
<organism evidence="1 2">
    <name type="scientific">Pleurodeles waltl</name>
    <name type="common">Iberian ribbed newt</name>
    <dbReference type="NCBI Taxonomy" id="8319"/>
    <lineage>
        <taxon>Eukaryota</taxon>
        <taxon>Metazoa</taxon>
        <taxon>Chordata</taxon>
        <taxon>Craniata</taxon>
        <taxon>Vertebrata</taxon>
        <taxon>Euteleostomi</taxon>
        <taxon>Amphibia</taxon>
        <taxon>Batrachia</taxon>
        <taxon>Caudata</taxon>
        <taxon>Salamandroidea</taxon>
        <taxon>Salamandridae</taxon>
        <taxon>Pleurodelinae</taxon>
        <taxon>Pleurodeles</taxon>
    </lineage>
</organism>
<reference evidence="1" key="1">
    <citation type="journal article" date="2022" name="bioRxiv">
        <title>Sequencing and chromosome-scale assembly of the giantPleurodeles waltlgenome.</title>
        <authorList>
            <person name="Brown T."/>
            <person name="Elewa A."/>
            <person name="Iarovenko S."/>
            <person name="Subramanian E."/>
            <person name="Araus A.J."/>
            <person name="Petzold A."/>
            <person name="Susuki M."/>
            <person name="Suzuki K.-i.T."/>
            <person name="Hayashi T."/>
            <person name="Toyoda A."/>
            <person name="Oliveira C."/>
            <person name="Osipova E."/>
            <person name="Leigh N.D."/>
            <person name="Simon A."/>
            <person name="Yun M.H."/>
        </authorList>
    </citation>
    <scope>NUCLEOTIDE SEQUENCE</scope>
    <source>
        <strain evidence="1">20211129_DDA</strain>
        <tissue evidence="1">Liver</tissue>
    </source>
</reference>
<keyword evidence="2" id="KW-1185">Reference proteome</keyword>
<dbReference type="Proteomes" id="UP001066276">
    <property type="component" value="Chromosome 2_1"/>
</dbReference>
<accession>A0AAV7VU99</accession>